<dbReference type="AlphaFoldDB" id="A0A239EPI7"/>
<dbReference type="InterPro" id="IPR029063">
    <property type="entry name" value="SAM-dependent_MTases_sf"/>
</dbReference>
<keyword evidence="2" id="KW-0808">Transferase</keyword>
<evidence type="ECO:0000259" key="1">
    <source>
        <dbReference type="Pfam" id="PF08241"/>
    </source>
</evidence>
<dbReference type="RefSeq" id="WP_179279133.1">
    <property type="nucleotide sequence ID" value="NZ_FZNP01000018.1"/>
</dbReference>
<sequence length="270" mass="28441">MGDAVKAAHRAMWASGDYPALADEVIPELGAALVRAAGIGRGQRVLDVAAGTGNAAVAAALAGADVVAGDLTPELLDAGRAAAARRGAELEWRVADAEALPFEDGEFDAVLSCVGVMFAPHHEAAAAELVRVCRPGGTIGLLNWTPEGFIGRMFGVMRPYAPPPPPGAQPPPLWGSPEHVRALLGERVTDVGFRRDALRVDLFDKPGDFRDYFKGRYGPTISVYDRIAGDPGKVAALDEALAGLAREHDRGAPTLSMDWEYLLVTARRAG</sequence>
<reference evidence="3" key="1">
    <citation type="submission" date="2017-06" db="EMBL/GenBank/DDBJ databases">
        <authorList>
            <person name="Varghese N."/>
            <person name="Submissions S."/>
        </authorList>
    </citation>
    <scope>NUCLEOTIDE SEQUENCE [LARGE SCALE GENOMIC DNA]</scope>
    <source>
        <strain evidence="3">DSM 44485</strain>
    </source>
</reference>
<organism evidence="2 3">
    <name type="scientific">Actinomadura mexicana</name>
    <dbReference type="NCBI Taxonomy" id="134959"/>
    <lineage>
        <taxon>Bacteria</taxon>
        <taxon>Bacillati</taxon>
        <taxon>Actinomycetota</taxon>
        <taxon>Actinomycetes</taxon>
        <taxon>Streptosporangiales</taxon>
        <taxon>Thermomonosporaceae</taxon>
        <taxon>Actinomadura</taxon>
    </lineage>
</organism>
<dbReference type="PANTHER" id="PTHR43591">
    <property type="entry name" value="METHYLTRANSFERASE"/>
    <property type="match status" value="1"/>
</dbReference>
<gene>
    <name evidence="2" type="ORF">SAMN06265355_11829</name>
</gene>
<accession>A0A239EPI7</accession>
<dbReference type="Gene3D" id="3.40.50.150">
    <property type="entry name" value="Vaccinia Virus protein VP39"/>
    <property type="match status" value="1"/>
</dbReference>
<evidence type="ECO:0000313" key="3">
    <source>
        <dbReference type="Proteomes" id="UP000198420"/>
    </source>
</evidence>
<dbReference type="Pfam" id="PF08241">
    <property type="entry name" value="Methyltransf_11"/>
    <property type="match status" value="1"/>
</dbReference>
<dbReference type="InterPro" id="IPR013216">
    <property type="entry name" value="Methyltransf_11"/>
</dbReference>
<protein>
    <submittedName>
        <fullName evidence="2">Methyltransferase domain-containing protein</fullName>
    </submittedName>
</protein>
<dbReference type="EMBL" id="FZNP01000018">
    <property type="protein sequence ID" value="SNS46557.1"/>
    <property type="molecule type" value="Genomic_DNA"/>
</dbReference>
<dbReference type="Proteomes" id="UP000198420">
    <property type="component" value="Unassembled WGS sequence"/>
</dbReference>
<dbReference type="GO" id="GO:0032259">
    <property type="term" value="P:methylation"/>
    <property type="evidence" value="ECO:0007669"/>
    <property type="project" value="UniProtKB-KW"/>
</dbReference>
<dbReference type="SUPFAM" id="SSF53335">
    <property type="entry name" value="S-adenosyl-L-methionine-dependent methyltransferases"/>
    <property type="match status" value="1"/>
</dbReference>
<dbReference type="GO" id="GO:0008757">
    <property type="term" value="F:S-adenosylmethionine-dependent methyltransferase activity"/>
    <property type="evidence" value="ECO:0007669"/>
    <property type="project" value="InterPro"/>
</dbReference>
<keyword evidence="3" id="KW-1185">Reference proteome</keyword>
<dbReference type="PANTHER" id="PTHR43591:SF24">
    <property type="entry name" value="2-METHOXY-6-POLYPRENYL-1,4-BENZOQUINOL METHYLASE, MITOCHONDRIAL"/>
    <property type="match status" value="1"/>
</dbReference>
<keyword evidence="2" id="KW-0489">Methyltransferase</keyword>
<proteinExistence type="predicted"/>
<feature type="domain" description="Methyltransferase type 11" evidence="1">
    <location>
        <begin position="46"/>
        <end position="139"/>
    </location>
</feature>
<name>A0A239EPI7_9ACTN</name>
<evidence type="ECO:0000313" key="2">
    <source>
        <dbReference type="EMBL" id="SNS46557.1"/>
    </source>
</evidence>